<name>A0A5E4G5V7_PRUDU</name>
<organism evidence="1 2">
    <name type="scientific">Prunus dulcis</name>
    <name type="common">Almond</name>
    <name type="synonym">Amygdalus dulcis</name>
    <dbReference type="NCBI Taxonomy" id="3755"/>
    <lineage>
        <taxon>Eukaryota</taxon>
        <taxon>Viridiplantae</taxon>
        <taxon>Streptophyta</taxon>
        <taxon>Embryophyta</taxon>
        <taxon>Tracheophyta</taxon>
        <taxon>Spermatophyta</taxon>
        <taxon>Magnoliopsida</taxon>
        <taxon>eudicotyledons</taxon>
        <taxon>Gunneridae</taxon>
        <taxon>Pentapetalae</taxon>
        <taxon>rosids</taxon>
        <taxon>fabids</taxon>
        <taxon>Rosales</taxon>
        <taxon>Rosaceae</taxon>
        <taxon>Amygdaloideae</taxon>
        <taxon>Amygdaleae</taxon>
        <taxon>Prunus</taxon>
    </lineage>
</organism>
<proteinExistence type="predicted"/>
<dbReference type="Gramene" id="VVA35043">
    <property type="protein sequence ID" value="VVA35043"/>
    <property type="gene ID" value="Prudul26B024614"/>
</dbReference>
<evidence type="ECO:0000313" key="1">
    <source>
        <dbReference type="EMBL" id="VVA35043.1"/>
    </source>
</evidence>
<gene>
    <name evidence="1" type="ORF">ALMOND_2B024614</name>
</gene>
<dbReference type="Proteomes" id="UP000327085">
    <property type="component" value="Chromosome 3"/>
</dbReference>
<dbReference type="AlphaFoldDB" id="A0A5E4G5V7"/>
<dbReference type="InParanoid" id="A0A5E4G5V7"/>
<sequence length="53" mass="6093">MIFRDLYHPEASFLILPSPALKGIQDYAALQLRISLALIQNYQLLKDLTDTLF</sequence>
<evidence type="ECO:0000313" key="2">
    <source>
        <dbReference type="Proteomes" id="UP000327085"/>
    </source>
</evidence>
<protein>
    <submittedName>
        <fullName evidence="1">Uncharacterized protein</fullName>
    </submittedName>
</protein>
<dbReference type="EMBL" id="CABIKO010000366">
    <property type="protein sequence ID" value="VVA35043.1"/>
    <property type="molecule type" value="Genomic_DNA"/>
</dbReference>
<reference evidence="2" key="1">
    <citation type="journal article" date="2020" name="Plant J.">
        <title>Transposons played a major role in the diversification between the closely related almond and peach genomes: results from the almond genome sequence.</title>
        <authorList>
            <person name="Alioto T."/>
            <person name="Alexiou K.G."/>
            <person name="Bardil A."/>
            <person name="Barteri F."/>
            <person name="Castanera R."/>
            <person name="Cruz F."/>
            <person name="Dhingra A."/>
            <person name="Duval H."/>
            <person name="Fernandez I Marti A."/>
            <person name="Frias L."/>
            <person name="Galan B."/>
            <person name="Garcia J.L."/>
            <person name="Howad W."/>
            <person name="Gomez-Garrido J."/>
            <person name="Gut M."/>
            <person name="Julca I."/>
            <person name="Morata J."/>
            <person name="Puigdomenech P."/>
            <person name="Ribeca P."/>
            <person name="Rubio Cabetas M.J."/>
            <person name="Vlasova A."/>
            <person name="Wirthensohn M."/>
            <person name="Garcia-Mas J."/>
            <person name="Gabaldon T."/>
            <person name="Casacuberta J.M."/>
            <person name="Arus P."/>
        </authorList>
    </citation>
    <scope>NUCLEOTIDE SEQUENCE [LARGE SCALE GENOMIC DNA]</scope>
    <source>
        <strain evidence="2">cv. Texas</strain>
    </source>
</reference>
<accession>A0A5E4G5V7</accession>